<keyword evidence="3 6" id="KW-0812">Transmembrane</keyword>
<proteinExistence type="predicted"/>
<dbReference type="EMBL" id="CADCVO010000493">
    <property type="protein sequence ID" value="CAA9515277.1"/>
    <property type="molecule type" value="Genomic_DNA"/>
</dbReference>
<feature type="transmembrane region" description="Helical" evidence="6">
    <location>
        <begin position="69"/>
        <end position="91"/>
    </location>
</feature>
<dbReference type="Pfam" id="PF12823">
    <property type="entry name" value="DUF3817"/>
    <property type="match status" value="1"/>
</dbReference>
<keyword evidence="4 6" id="KW-1133">Transmembrane helix</keyword>
<organism evidence="8">
    <name type="scientific">uncultured Solirubrobacteraceae bacterium</name>
    <dbReference type="NCBI Taxonomy" id="1162706"/>
    <lineage>
        <taxon>Bacteria</taxon>
        <taxon>Bacillati</taxon>
        <taxon>Actinomycetota</taxon>
        <taxon>Thermoleophilia</taxon>
        <taxon>Solirubrobacterales</taxon>
        <taxon>Solirubrobacteraceae</taxon>
        <taxon>environmental samples</taxon>
    </lineage>
</organism>
<evidence type="ECO:0000256" key="4">
    <source>
        <dbReference type="ARBA" id="ARBA00022989"/>
    </source>
</evidence>
<gene>
    <name evidence="8" type="ORF">AVDCRST_MAG13-3035</name>
</gene>
<keyword evidence="5 6" id="KW-0472">Membrane</keyword>
<evidence type="ECO:0000256" key="6">
    <source>
        <dbReference type="SAM" id="Phobius"/>
    </source>
</evidence>
<evidence type="ECO:0000313" key="8">
    <source>
        <dbReference type="EMBL" id="CAA9515277.1"/>
    </source>
</evidence>
<protein>
    <recommendedName>
        <fullName evidence="7">DUF3817 domain-containing protein</fullName>
    </recommendedName>
</protein>
<sequence>MPDVAATRRQLNLILIIGIADFLLLLVLLWASFTEREEAVSVLGPIHGVGFLALLFLCARGAGERRWGWWFPAIVLVTGGPIGSLVGDFALRRKLPAA</sequence>
<evidence type="ECO:0000256" key="3">
    <source>
        <dbReference type="ARBA" id="ARBA00022692"/>
    </source>
</evidence>
<keyword evidence="2" id="KW-1003">Cell membrane</keyword>
<evidence type="ECO:0000256" key="2">
    <source>
        <dbReference type="ARBA" id="ARBA00022475"/>
    </source>
</evidence>
<feature type="domain" description="DUF3817" evidence="7">
    <location>
        <begin position="16"/>
        <end position="88"/>
    </location>
</feature>
<name>A0A6J4T6W4_9ACTN</name>
<evidence type="ECO:0000256" key="1">
    <source>
        <dbReference type="ARBA" id="ARBA00004651"/>
    </source>
</evidence>
<dbReference type="InterPro" id="IPR023845">
    <property type="entry name" value="DUF3817_TM"/>
</dbReference>
<evidence type="ECO:0000256" key="5">
    <source>
        <dbReference type="ARBA" id="ARBA00023136"/>
    </source>
</evidence>
<feature type="transmembrane region" description="Helical" evidence="6">
    <location>
        <begin position="12"/>
        <end position="33"/>
    </location>
</feature>
<dbReference type="AlphaFoldDB" id="A0A6J4T6W4"/>
<reference evidence="8" key="1">
    <citation type="submission" date="2020-02" db="EMBL/GenBank/DDBJ databases">
        <authorList>
            <person name="Meier V. D."/>
        </authorList>
    </citation>
    <scope>NUCLEOTIDE SEQUENCE</scope>
    <source>
        <strain evidence="8">AVDCRST_MAG13</strain>
    </source>
</reference>
<dbReference type="GO" id="GO:0005886">
    <property type="term" value="C:plasma membrane"/>
    <property type="evidence" value="ECO:0007669"/>
    <property type="project" value="UniProtKB-SubCell"/>
</dbReference>
<comment type="subcellular location">
    <subcellularLocation>
        <location evidence="1">Cell membrane</location>
        <topology evidence="1">Multi-pass membrane protein</topology>
    </subcellularLocation>
</comment>
<evidence type="ECO:0000259" key="7">
    <source>
        <dbReference type="Pfam" id="PF12823"/>
    </source>
</evidence>
<accession>A0A6J4T6W4</accession>
<feature type="transmembrane region" description="Helical" evidence="6">
    <location>
        <begin position="39"/>
        <end position="57"/>
    </location>
</feature>